<protein>
    <submittedName>
        <fullName evidence="1">LTA synthase family protein</fullName>
    </submittedName>
</protein>
<proteinExistence type="predicted"/>
<evidence type="ECO:0000313" key="2">
    <source>
        <dbReference type="Proteomes" id="UP000308886"/>
    </source>
</evidence>
<gene>
    <name evidence="1" type="ORF">E5358_03825</name>
</gene>
<dbReference type="EMBL" id="SRZC01000004">
    <property type="protein sequence ID" value="TGX83392.1"/>
    <property type="molecule type" value="Genomic_DNA"/>
</dbReference>
<organism evidence="1 2">
    <name type="scientific">Palleniella muris</name>
    <dbReference type="NCBI Taxonomy" id="3038145"/>
    <lineage>
        <taxon>Bacteria</taxon>
        <taxon>Pseudomonadati</taxon>
        <taxon>Bacteroidota</taxon>
        <taxon>Bacteroidia</taxon>
        <taxon>Bacteroidales</taxon>
        <taxon>Prevotellaceae</taxon>
        <taxon>Palleniella</taxon>
    </lineage>
</organism>
<keyword evidence="2" id="KW-1185">Reference proteome</keyword>
<evidence type="ECO:0000313" key="1">
    <source>
        <dbReference type="EMBL" id="TGX83392.1"/>
    </source>
</evidence>
<reference evidence="1" key="1">
    <citation type="submission" date="2019-04" db="EMBL/GenBank/DDBJ databases">
        <title>Microbes associate with the intestines of laboratory mice.</title>
        <authorList>
            <person name="Navarre W."/>
            <person name="Wong E."/>
            <person name="Huang K."/>
            <person name="Tropini C."/>
            <person name="Ng K."/>
            <person name="Yu B."/>
        </authorList>
    </citation>
    <scope>NUCLEOTIDE SEQUENCE</scope>
    <source>
        <strain evidence="1">NM73_A23</strain>
    </source>
</reference>
<dbReference type="Proteomes" id="UP000308886">
    <property type="component" value="Unassembled WGS sequence"/>
</dbReference>
<sequence>MSLDYLESEQSVNKESKHNRTLRMKRNWLSIVLVVAVEAYCLRGGFGPYPLQAEDIVVSPDKQFNSIVPNALYMLKKAKSDLGKGSSPLNGEEALERYGFTALQEACDAFAEGMGRPIPVKICEDTLATLNSLLFSHAEHNKNVQKHNIVLLMSESWGYYLSTLSSKNCQLMPEMERHLHEDLLFDNFTSVRNGTARSLECLTVATPFKGFFFSPHHYTTLPTSIAKAFCKSGYSTTFITGMDPGWGNVQEGLTVQGFDDIVAMYEMKSAHPEYKECCIGVYDHYMLNSLMEILEKPAKSPKFIMGLTTTNHPPLDLPDDIKLPELPDTLVNSRNFSGKRDVVRQYLRGFQYANQSIGNLLTRFKESPAADNTIIIICGDHSLRSIIDYNNVDESFRNRILMYVYLPPALRQPHHKSATHKYGNHYDILPTLASFALNDVDYLHIGRDLLADSSSVTECAYNEDALLCDERQRARAERFTNAREALLNIYFDLFLKKNELPYPRTHIL</sequence>
<accession>A0AC61QSV1</accession>
<name>A0AC61QSV1_9BACT</name>
<comment type="caution">
    <text evidence="1">The sequence shown here is derived from an EMBL/GenBank/DDBJ whole genome shotgun (WGS) entry which is preliminary data.</text>
</comment>